<organism evidence="3 4">
    <name type="scientific">Natronosalvus hydrolyticus</name>
    <dbReference type="NCBI Taxonomy" id="2979988"/>
    <lineage>
        <taxon>Archaea</taxon>
        <taxon>Methanobacteriati</taxon>
        <taxon>Methanobacteriota</taxon>
        <taxon>Stenosarchaea group</taxon>
        <taxon>Halobacteria</taxon>
        <taxon>Halobacteriales</taxon>
        <taxon>Natrialbaceae</taxon>
        <taxon>Natronosalvus</taxon>
    </lineage>
</organism>
<feature type="region of interest" description="Disordered" evidence="1">
    <location>
        <begin position="529"/>
        <end position="565"/>
    </location>
</feature>
<name>A0AAP3E5E5_9EURY</name>
<evidence type="ECO:0000313" key="4">
    <source>
        <dbReference type="Proteomes" id="UP001321047"/>
    </source>
</evidence>
<feature type="compositionally biased region" description="Low complexity" evidence="1">
    <location>
        <begin position="448"/>
        <end position="459"/>
    </location>
</feature>
<dbReference type="PANTHER" id="PTHR48267:SF1">
    <property type="entry name" value="BILIRUBIN OXIDASE"/>
    <property type="match status" value="1"/>
</dbReference>
<feature type="region of interest" description="Disordered" evidence="1">
    <location>
        <begin position="609"/>
        <end position="637"/>
    </location>
</feature>
<dbReference type="PROSITE" id="PS51318">
    <property type="entry name" value="TAT"/>
    <property type="match status" value="1"/>
</dbReference>
<dbReference type="GO" id="GO:0016491">
    <property type="term" value="F:oxidoreductase activity"/>
    <property type="evidence" value="ECO:0007669"/>
    <property type="project" value="InterPro"/>
</dbReference>
<protein>
    <submittedName>
        <fullName evidence="3">Multicopper oxidase domain-containing protein</fullName>
    </submittedName>
</protein>
<dbReference type="Gene3D" id="2.60.40.420">
    <property type="entry name" value="Cupredoxins - blue copper proteins"/>
    <property type="match status" value="3"/>
</dbReference>
<gene>
    <name evidence="3" type="ORF">OB919_01375</name>
</gene>
<accession>A0AAP3E5E5</accession>
<feature type="compositionally biased region" description="Basic and acidic residues" evidence="1">
    <location>
        <begin position="295"/>
        <end position="314"/>
    </location>
</feature>
<proteinExistence type="predicted"/>
<evidence type="ECO:0000259" key="2">
    <source>
        <dbReference type="Pfam" id="PF07731"/>
    </source>
</evidence>
<dbReference type="InterPro" id="IPR045087">
    <property type="entry name" value="Cu-oxidase_fam"/>
</dbReference>
<feature type="compositionally biased region" description="Basic and acidic residues" evidence="1">
    <location>
        <begin position="407"/>
        <end position="419"/>
    </location>
</feature>
<evidence type="ECO:0000256" key="1">
    <source>
        <dbReference type="SAM" id="MobiDB-lite"/>
    </source>
</evidence>
<comment type="caution">
    <text evidence="3">The sequence shown here is derived from an EMBL/GenBank/DDBJ whole genome shotgun (WGS) entry which is preliminary data.</text>
</comment>
<dbReference type="InterPro" id="IPR008972">
    <property type="entry name" value="Cupredoxin"/>
</dbReference>
<dbReference type="CDD" id="cd13844">
    <property type="entry name" value="CuRO_1_BOD_CotA_like"/>
    <property type="match status" value="1"/>
</dbReference>
<dbReference type="InterPro" id="IPR011706">
    <property type="entry name" value="Cu-oxidase_C"/>
</dbReference>
<sequence>MFDVTRRRLLQAGAALGLSGFVSSSATADEHTSIELEKFKHELSVPKERSPDGKRRGGDYHEIPIEETTHSFHPDLPDTTIWGFDGQFPGPILSARKGERLAVEFDNSELPDEHLLEVDERIDGTTTENYVGYDGPVPEVRNSTHFHGLNVPPESDGQADMWVSPDGVEGPRRSRDVQVLPNRQSRLTSTYHDHTRGLTRLNNYAGLVGPYYIRSPKEEKLNLPDGEYDIPLVLADRSFNEDGSLDYPNMFMADVSGDTATVNGAAWPYLEVEPRRYRFRIINVSNARTFDLGLEKGGGHGDHDDGHGDHDDGSMHSSEMDDVPTLYQISPGHGFLEDVVSIGHHGDMHSLLLSPFERADVIVDFSEYAGETFTVTNDAEFPYAGGTEMDHDDGMMHSMDDHDDDHDDGHGGHGDMDHPQLPEIMQIRVASEAEGTDTSADPTELTLPNRNGPNPNAARTTREITMSMGMDDEGLMAHWLNDSSWGDPVEIKPQLGSTEIWELRNDDHHTHPIHLHLVEFEVIDRERHDDHDDHDDMEDMSGDDDDHNMDHPTGPLPNEKGGKDVVRVDPGETVRIAVKFGDFAGRYPFHCHVLEHEDHDMMRPFEVVKGNSAGNSATDNQGRGDDDHPGRGHGLSK</sequence>
<feature type="compositionally biased region" description="Polar residues" evidence="1">
    <location>
        <begin position="612"/>
        <end position="621"/>
    </location>
</feature>
<dbReference type="PANTHER" id="PTHR48267">
    <property type="entry name" value="CUPREDOXIN SUPERFAMILY PROTEIN"/>
    <property type="match status" value="1"/>
</dbReference>
<dbReference type="EMBL" id="JAOPJZ010000001">
    <property type="protein sequence ID" value="MCU4750642.1"/>
    <property type="molecule type" value="Genomic_DNA"/>
</dbReference>
<dbReference type="SUPFAM" id="SSF49503">
    <property type="entry name" value="Cupredoxins"/>
    <property type="match status" value="3"/>
</dbReference>
<feature type="domain" description="Plastocyanin-like" evidence="2">
    <location>
        <begin position="476"/>
        <end position="609"/>
    </location>
</feature>
<dbReference type="RefSeq" id="WP_342805622.1">
    <property type="nucleotide sequence ID" value="NZ_JAOPJZ010000001.1"/>
</dbReference>
<reference evidence="3 4" key="1">
    <citation type="submission" date="2022-09" db="EMBL/GenBank/DDBJ databases">
        <title>Enrichment on poylsaccharides allowed isolation of novel metabolic and taxonomic groups of Haloarchaea.</title>
        <authorList>
            <person name="Sorokin D.Y."/>
            <person name="Elcheninov A.G."/>
            <person name="Khizhniak T.V."/>
            <person name="Kolganova T.V."/>
            <person name="Kublanov I.V."/>
        </authorList>
    </citation>
    <scope>NUCLEOTIDE SEQUENCE [LARGE SCALE GENOMIC DNA]</scope>
    <source>
        <strain evidence="3 4">AArc-curdl1</strain>
    </source>
</reference>
<dbReference type="Proteomes" id="UP001321047">
    <property type="component" value="Unassembled WGS sequence"/>
</dbReference>
<dbReference type="GO" id="GO:0005507">
    <property type="term" value="F:copper ion binding"/>
    <property type="evidence" value="ECO:0007669"/>
    <property type="project" value="InterPro"/>
</dbReference>
<feature type="region of interest" description="Disordered" evidence="1">
    <location>
        <begin position="295"/>
        <end position="326"/>
    </location>
</feature>
<dbReference type="Pfam" id="PF07731">
    <property type="entry name" value="Cu-oxidase_2"/>
    <property type="match status" value="1"/>
</dbReference>
<keyword evidence="4" id="KW-1185">Reference proteome</keyword>
<dbReference type="AlphaFoldDB" id="A0AAP3E5E5"/>
<dbReference type="InterPro" id="IPR006311">
    <property type="entry name" value="TAT_signal"/>
</dbReference>
<feature type="region of interest" description="Disordered" evidence="1">
    <location>
        <begin position="432"/>
        <end position="459"/>
    </location>
</feature>
<feature type="compositionally biased region" description="Acidic residues" evidence="1">
    <location>
        <begin position="532"/>
        <end position="547"/>
    </location>
</feature>
<feature type="region of interest" description="Disordered" evidence="1">
    <location>
        <begin position="394"/>
        <end position="419"/>
    </location>
</feature>
<evidence type="ECO:0000313" key="3">
    <source>
        <dbReference type="EMBL" id="MCU4750642.1"/>
    </source>
</evidence>